<gene>
    <name evidence="2" type="ORF">S01H4_39533</name>
</gene>
<evidence type="ECO:0008006" key="3">
    <source>
        <dbReference type="Google" id="ProtNLM"/>
    </source>
</evidence>
<keyword evidence="1" id="KW-0472">Membrane</keyword>
<feature type="transmembrane region" description="Helical" evidence="1">
    <location>
        <begin position="208"/>
        <end position="231"/>
    </location>
</feature>
<evidence type="ECO:0000313" key="2">
    <source>
        <dbReference type="EMBL" id="GAH00128.1"/>
    </source>
</evidence>
<dbReference type="SUPFAM" id="SSF49373">
    <property type="entry name" value="Invasin/intimin cell-adhesion fragments"/>
    <property type="match status" value="1"/>
</dbReference>
<keyword evidence="1" id="KW-1133">Transmembrane helix</keyword>
<feature type="non-terminal residue" evidence="2">
    <location>
        <position position="1"/>
    </location>
</feature>
<comment type="caution">
    <text evidence="2">The sequence shown here is derived from an EMBL/GenBank/DDBJ whole genome shotgun (WGS) entry which is preliminary data.</text>
</comment>
<evidence type="ECO:0000256" key="1">
    <source>
        <dbReference type="SAM" id="Phobius"/>
    </source>
</evidence>
<dbReference type="EMBL" id="BART01021426">
    <property type="protein sequence ID" value="GAH00128.1"/>
    <property type="molecule type" value="Genomic_DNA"/>
</dbReference>
<organism evidence="2">
    <name type="scientific">marine sediment metagenome</name>
    <dbReference type="NCBI Taxonomy" id="412755"/>
    <lineage>
        <taxon>unclassified sequences</taxon>
        <taxon>metagenomes</taxon>
        <taxon>ecological metagenomes</taxon>
    </lineage>
</organism>
<protein>
    <recommendedName>
        <fullName evidence="3">Big-1 domain-containing protein</fullName>
    </recommendedName>
</protein>
<name>X1DUQ0_9ZZZZ</name>
<sequence>FQYPTMITVEKADAAIVVVQDQVLYNSSLGLEIKLESEFGNPLPNQPLLIRINSTIYTVYTDINGSVIIDMSNYLLGNYSITIDFTGSNNYETASFIGTIEIIPQQTQMKLVEKGEQWAIYLLDSENRSLSNREITIEYLTENGTILHTETYRTDSNGLIIFEILSKAFLSKSEYLVFNFRGDSYYNACEYMFDLVNLGINPNKTSTAVTLIIISVSMLIIVCSIGLVHLLRRKKWFCRK</sequence>
<keyword evidence="1" id="KW-0812">Transmembrane</keyword>
<reference evidence="2" key="1">
    <citation type="journal article" date="2014" name="Front. Microbiol.">
        <title>High frequency of phylogenetically diverse reductive dehalogenase-homologous genes in deep subseafloor sedimentary metagenomes.</title>
        <authorList>
            <person name="Kawai M."/>
            <person name="Futagami T."/>
            <person name="Toyoda A."/>
            <person name="Takaki Y."/>
            <person name="Nishi S."/>
            <person name="Hori S."/>
            <person name="Arai W."/>
            <person name="Tsubouchi T."/>
            <person name="Morono Y."/>
            <person name="Uchiyama I."/>
            <person name="Ito T."/>
            <person name="Fujiyama A."/>
            <person name="Inagaki F."/>
            <person name="Takami H."/>
        </authorList>
    </citation>
    <scope>NUCLEOTIDE SEQUENCE</scope>
    <source>
        <strain evidence="2">Expedition CK06-06</strain>
    </source>
</reference>
<proteinExistence type="predicted"/>
<accession>X1DUQ0</accession>
<dbReference type="InterPro" id="IPR008964">
    <property type="entry name" value="Invasin/intimin_cell_adhesion"/>
</dbReference>
<dbReference type="AlphaFoldDB" id="X1DUQ0"/>